<dbReference type="Pfam" id="PF08861">
    <property type="entry name" value="DUF1828"/>
    <property type="match status" value="1"/>
</dbReference>
<proteinExistence type="predicted"/>
<organism evidence="2 3">
    <name type="scientific">Candidatus Avacidaminococcus intestinavium</name>
    <dbReference type="NCBI Taxonomy" id="2840684"/>
    <lineage>
        <taxon>Bacteria</taxon>
        <taxon>Bacillati</taxon>
        <taxon>Bacillota</taxon>
        <taxon>Negativicutes</taxon>
        <taxon>Acidaminococcales</taxon>
        <taxon>Acidaminococcaceae</taxon>
        <taxon>Acidaminococcaceae incertae sedis</taxon>
        <taxon>Candidatus Avacidaminococcus</taxon>
    </lineage>
</organism>
<feature type="domain" description="DUF1828" evidence="1">
    <location>
        <begin position="34"/>
        <end position="122"/>
    </location>
</feature>
<name>A0A9D1MPW2_9FIRM</name>
<dbReference type="EMBL" id="DVNI01000085">
    <property type="protein sequence ID" value="HIU64450.1"/>
    <property type="molecule type" value="Genomic_DNA"/>
</dbReference>
<protein>
    <submittedName>
        <fullName evidence="2">DUF1828 domain-containing protein</fullName>
    </submittedName>
</protein>
<evidence type="ECO:0000313" key="2">
    <source>
        <dbReference type="EMBL" id="HIU64450.1"/>
    </source>
</evidence>
<comment type="caution">
    <text evidence="2">The sequence shown here is derived from an EMBL/GenBank/DDBJ whole genome shotgun (WGS) entry which is preliminary data.</text>
</comment>
<sequence>MLNKEKLESIIADNFYSRFKLVERKKNFFQLFSPLYHPDGDMLDIFLKISESDDVIKVCDSGMSLMRLSYTYDLDTENKKSILANLLRENEAFFADGNIYMETTVEFLFPTIMKMSQVIAKVCNMKILQRSNITNLFYDQVQEYIVTNLKKYNPQVDQRPIADREELVVDYVFVTRDKPIYLFAVKGIAKAQSAVISILSFQKEGLPFWAVVVNENVDELPKTQRKLLMSAADKQFYDLKDFKKNADDFMARHLN</sequence>
<dbReference type="Proteomes" id="UP000824099">
    <property type="component" value="Unassembled WGS sequence"/>
</dbReference>
<evidence type="ECO:0000259" key="1">
    <source>
        <dbReference type="Pfam" id="PF08861"/>
    </source>
</evidence>
<gene>
    <name evidence="2" type="ORF">IAB06_05405</name>
</gene>
<reference evidence="2" key="1">
    <citation type="submission" date="2020-10" db="EMBL/GenBank/DDBJ databases">
        <authorList>
            <person name="Gilroy R."/>
        </authorList>
    </citation>
    <scope>NUCLEOTIDE SEQUENCE</scope>
    <source>
        <strain evidence="2">CHK160-1198</strain>
    </source>
</reference>
<dbReference type="InterPro" id="IPR014960">
    <property type="entry name" value="DUF1828"/>
</dbReference>
<dbReference type="AlphaFoldDB" id="A0A9D1MPW2"/>
<evidence type="ECO:0000313" key="3">
    <source>
        <dbReference type="Proteomes" id="UP000824099"/>
    </source>
</evidence>
<accession>A0A9D1MPW2</accession>
<reference evidence="2" key="2">
    <citation type="journal article" date="2021" name="PeerJ">
        <title>Extensive microbial diversity within the chicken gut microbiome revealed by metagenomics and culture.</title>
        <authorList>
            <person name="Gilroy R."/>
            <person name="Ravi A."/>
            <person name="Getino M."/>
            <person name="Pursley I."/>
            <person name="Horton D.L."/>
            <person name="Alikhan N.F."/>
            <person name="Baker D."/>
            <person name="Gharbi K."/>
            <person name="Hall N."/>
            <person name="Watson M."/>
            <person name="Adriaenssens E.M."/>
            <person name="Foster-Nyarko E."/>
            <person name="Jarju S."/>
            <person name="Secka A."/>
            <person name="Antonio M."/>
            <person name="Oren A."/>
            <person name="Chaudhuri R.R."/>
            <person name="La Ragione R."/>
            <person name="Hildebrand F."/>
            <person name="Pallen M.J."/>
        </authorList>
    </citation>
    <scope>NUCLEOTIDE SEQUENCE</scope>
    <source>
        <strain evidence="2">CHK160-1198</strain>
    </source>
</reference>